<reference evidence="1" key="2">
    <citation type="journal article" date="2021" name="PeerJ">
        <title>Extensive microbial diversity within the chicken gut microbiome revealed by metagenomics and culture.</title>
        <authorList>
            <person name="Gilroy R."/>
            <person name="Ravi A."/>
            <person name="Getino M."/>
            <person name="Pursley I."/>
            <person name="Horton D.L."/>
            <person name="Alikhan N.F."/>
            <person name="Baker D."/>
            <person name="Gharbi K."/>
            <person name="Hall N."/>
            <person name="Watson M."/>
            <person name="Adriaenssens E.M."/>
            <person name="Foster-Nyarko E."/>
            <person name="Jarju S."/>
            <person name="Secka A."/>
            <person name="Antonio M."/>
            <person name="Oren A."/>
            <person name="Chaudhuri R.R."/>
            <person name="La Ragione R."/>
            <person name="Hildebrand F."/>
            <person name="Pallen M.J."/>
        </authorList>
    </citation>
    <scope>NUCLEOTIDE SEQUENCE</scope>
    <source>
        <strain evidence="1">ChiHjej9B8-7071</strain>
    </source>
</reference>
<organism evidence="1 2">
    <name type="scientific">Candidatus Avoscillospira stercoripullorum</name>
    <dbReference type="NCBI Taxonomy" id="2840709"/>
    <lineage>
        <taxon>Bacteria</taxon>
        <taxon>Bacillati</taxon>
        <taxon>Bacillota</taxon>
        <taxon>Clostridia</taxon>
        <taxon>Eubacteriales</taxon>
        <taxon>Oscillospiraceae</taxon>
        <taxon>Oscillospiraceae incertae sedis</taxon>
        <taxon>Candidatus Avoscillospira</taxon>
    </lineage>
</organism>
<name>A0A9D1D8U5_9FIRM</name>
<proteinExistence type="predicted"/>
<dbReference type="PANTHER" id="PTHR36932:SF1">
    <property type="entry name" value="CAPSULAR POLYSACCHARIDE BIOSYNTHESIS PROTEIN"/>
    <property type="match status" value="1"/>
</dbReference>
<feature type="non-terminal residue" evidence="1">
    <location>
        <position position="1"/>
    </location>
</feature>
<dbReference type="InterPro" id="IPR042099">
    <property type="entry name" value="ANL_N_sf"/>
</dbReference>
<gene>
    <name evidence="1" type="ORF">IAA70_07600</name>
</gene>
<dbReference type="Proteomes" id="UP000824258">
    <property type="component" value="Unassembled WGS sequence"/>
</dbReference>
<dbReference type="SUPFAM" id="SSF56801">
    <property type="entry name" value="Acetyl-CoA synthetase-like"/>
    <property type="match status" value="1"/>
</dbReference>
<comment type="caution">
    <text evidence="1">The sequence shown here is derived from an EMBL/GenBank/DDBJ whole genome shotgun (WGS) entry which is preliminary data.</text>
</comment>
<evidence type="ECO:0000313" key="2">
    <source>
        <dbReference type="Proteomes" id="UP000824258"/>
    </source>
</evidence>
<reference evidence="1" key="1">
    <citation type="submission" date="2020-10" db="EMBL/GenBank/DDBJ databases">
        <authorList>
            <person name="Gilroy R."/>
        </authorList>
    </citation>
    <scope>NUCLEOTIDE SEQUENCE</scope>
    <source>
        <strain evidence="1">ChiHjej9B8-7071</strain>
    </source>
</reference>
<dbReference type="Gene3D" id="3.40.50.12780">
    <property type="entry name" value="N-terminal domain of ligase-like"/>
    <property type="match status" value="1"/>
</dbReference>
<accession>A0A9D1D8U5</accession>
<sequence>FDVEHYEAARWRGLSWWGITFGSRSVMIWGNPIELSQKDQRQARFKDQVLKNRTILSAYDLTSEKMDEYIAFLNRYQPEYLYGYATALYTFASLVLPRREQLHLRHLKAVVSTSETLHDYQRKALEQAFSCPVVNEYGARDAGILAYQCPCGQMHITAENVILEVLNPETLEPAKPGESGLVVTTDLNNFAMPRLRYLLGDTATLGETRTCPQGISLPVIAHLDGREDAIFKLPDGKLVHGNFINQLSRKYQTLAQFQLVQHDPTHADLKVVLKEGAGQQELEPFAKDVASFLPGVTVAPTVVDAIPVSASGKFRYSIREFPL</sequence>
<dbReference type="InterPro" id="IPR053158">
    <property type="entry name" value="CapK_Type1_Caps_Biosynth"/>
</dbReference>
<keyword evidence="1" id="KW-0436">Ligase</keyword>
<dbReference type="GO" id="GO:0016874">
    <property type="term" value="F:ligase activity"/>
    <property type="evidence" value="ECO:0007669"/>
    <property type="project" value="UniProtKB-KW"/>
</dbReference>
<dbReference type="AlphaFoldDB" id="A0A9D1D8U5"/>
<evidence type="ECO:0000313" key="1">
    <source>
        <dbReference type="EMBL" id="HIR10254.1"/>
    </source>
</evidence>
<dbReference type="PANTHER" id="PTHR36932">
    <property type="entry name" value="CAPSULAR POLYSACCHARIDE BIOSYNTHESIS PROTEIN"/>
    <property type="match status" value="1"/>
</dbReference>
<dbReference type="EMBL" id="DVGD01000248">
    <property type="protein sequence ID" value="HIR10254.1"/>
    <property type="molecule type" value="Genomic_DNA"/>
</dbReference>
<protein>
    <submittedName>
        <fullName evidence="1">Phenylacetate--CoA ligase family protein</fullName>
    </submittedName>
</protein>